<dbReference type="CDD" id="cd06582">
    <property type="entry name" value="TM_PBP1_LivH_like"/>
    <property type="match status" value="1"/>
</dbReference>
<feature type="transmembrane region" description="Helical" evidence="9">
    <location>
        <begin position="188"/>
        <end position="210"/>
    </location>
</feature>
<keyword evidence="7 9" id="KW-0472">Membrane</keyword>
<comment type="similarity">
    <text evidence="8">Belongs to the binding-protein-dependent transport system permease family. LivHM subfamily.</text>
</comment>
<dbReference type="Pfam" id="PF02653">
    <property type="entry name" value="BPD_transp_2"/>
    <property type="match status" value="1"/>
</dbReference>
<dbReference type="RefSeq" id="WP_068894065.1">
    <property type="nucleotide sequence ID" value="NZ_BDCX01000001.1"/>
</dbReference>
<dbReference type="InterPro" id="IPR052157">
    <property type="entry name" value="BCAA_transport_permease"/>
</dbReference>
<evidence type="ECO:0000256" key="6">
    <source>
        <dbReference type="ARBA" id="ARBA00022989"/>
    </source>
</evidence>
<protein>
    <submittedName>
        <fullName evidence="10">Branched-chain amino acid ABC transporter permease</fullName>
    </submittedName>
</protein>
<evidence type="ECO:0000256" key="8">
    <source>
        <dbReference type="ARBA" id="ARBA00037998"/>
    </source>
</evidence>
<comment type="caution">
    <text evidence="10">The sequence shown here is derived from an EMBL/GenBank/DDBJ whole genome shotgun (WGS) entry which is preliminary data.</text>
</comment>
<name>A0A171B5R6_9ACTN</name>
<accession>A0A171B5R6</accession>
<gene>
    <name evidence="10" type="ORF">PS9374_00326</name>
</gene>
<dbReference type="GO" id="GO:0022857">
    <property type="term" value="F:transmembrane transporter activity"/>
    <property type="evidence" value="ECO:0007669"/>
    <property type="project" value="InterPro"/>
</dbReference>
<dbReference type="OrthoDB" id="9807115at2"/>
<keyword evidence="4 9" id="KW-0812">Transmembrane</keyword>
<organism evidence="10 11">
    <name type="scientific">Planomonospora sphaerica</name>
    <dbReference type="NCBI Taxonomy" id="161355"/>
    <lineage>
        <taxon>Bacteria</taxon>
        <taxon>Bacillati</taxon>
        <taxon>Actinomycetota</taxon>
        <taxon>Actinomycetes</taxon>
        <taxon>Streptosporangiales</taxon>
        <taxon>Streptosporangiaceae</taxon>
        <taxon>Planomonospora</taxon>
    </lineage>
</organism>
<reference evidence="11" key="2">
    <citation type="submission" date="2016-04" db="EMBL/GenBank/DDBJ databases">
        <title>Planomonospora sphaerica JCM9374 whole genome shotgun sequence.</title>
        <authorList>
            <person name="Suzuki T."/>
            <person name="Dohra H."/>
            <person name="Kodani S."/>
        </authorList>
    </citation>
    <scope>NUCLEOTIDE SEQUENCE [LARGE SCALE GENOMIC DNA]</scope>
    <source>
        <strain evidence="11">JCM 9374</strain>
    </source>
</reference>
<evidence type="ECO:0000313" key="11">
    <source>
        <dbReference type="Proteomes" id="UP000077701"/>
    </source>
</evidence>
<evidence type="ECO:0000256" key="2">
    <source>
        <dbReference type="ARBA" id="ARBA00022448"/>
    </source>
</evidence>
<dbReference type="GO" id="GO:0006865">
    <property type="term" value="P:amino acid transport"/>
    <property type="evidence" value="ECO:0007669"/>
    <property type="project" value="UniProtKB-KW"/>
</dbReference>
<dbReference type="EMBL" id="BDCX01000001">
    <property type="protein sequence ID" value="GAT64695.1"/>
    <property type="molecule type" value="Genomic_DNA"/>
</dbReference>
<evidence type="ECO:0000256" key="3">
    <source>
        <dbReference type="ARBA" id="ARBA00022475"/>
    </source>
</evidence>
<evidence type="ECO:0000256" key="1">
    <source>
        <dbReference type="ARBA" id="ARBA00004651"/>
    </source>
</evidence>
<reference evidence="10 11" key="1">
    <citation type="journal article" date="2016" name="Genome Announc.">
        <title>Draft Genome Sequence of Planomonospora sphaerica JCM9374, a Rare Actinomycete.</title>
        <authorList>
            <person name="Dohra H."/>
            <person name="Suzuki T."/>
            <person name="Inoue Y."/>
            <person name="Kodani S."/>
        </authorList>
    </citation>
    <scope>NUCLEOTIDE SEQUENCE [LARGE SCALE GENOMIC DNA]</scope>
    <source>
        <strain evidence="10 11">JCM 9374</strain>
    </source>
</reference>
<comment type="subcellular location">
    <subcellularLocation>
        <location evidence="1">Cell membrane</location>
        <topology evidence="1">Multi-pass membrane protein</topology>
    </subcellularLocation>
</comment>
<evidence type="ECO:0000256" key="9">
    <source>
        <dbReference type="SAM" id="Phobius"/>
    </source>
</evidence>
<proteinExistence type="inferred from homology"/>
<feature type="transmembrane region" description="Helical" evidence="9">
    <location>
        <begin position="87"/>
        <end position="105"/>
    </location>
</feature>
<dbReference type="AlphaFoldDB" id="A0A171B5R6"/>
<sequence>MSTFIELLVGGISVGAVYALIALGFVVIFKATEVVNFAHASLLLVGGFVIAKTHPLVGFWAALLLGVAGAAALGALIEFAVIRRANVLSHSVLAIVTIGVDLILVTELTRQIGTEVLALGDPWGSDVLQLGSVNVPATRIAALVAAAVVITAFLLAFKYTSWGVAMRATAEDSETAALMGVRRGRVSMGAWAVAGALAAVAALFMCVFPTPGLDRNVTAVAMKAFPAAILGGLDSTGGALAGGFIIGITESLVGGYQEELSFLGRGLGDVAPFLVMVIVLLIRPAGLFGTKELARV</sequence>
<keyword evidence="2" id="KW-0813">Transport</keyword>
<feature type="transmembrane region" description="Helical" evidence="9">
    <location>
        <begin position="6"/>
        <end position="27"/>
    </location>
</feature>
<dbReference type="PANTHER" id="PTHR11795:SF450">
    <property type="entry name" value="ABC TRANSPORTER PERMEASE PROTEIN"/>
    <property type="match status" value="1"/>
</dbReference>
<keyword evidence="5" id="KW-0029">Amino-acid transport</keyword>
<evidence type="ECO:0000256" key="5">
    <source>
        <dbReference type="ARBA" id="ARBA00022970"/>
    </source>
</evidence>
<dbReference type="PANTHER" id="PTHR11795">
    <property type="entry name" value="BRANCHED-CHAIN AMINO ACID TRANSPORT SYSTEM PERMEASE PROTEIN LIVH"/>
    <property type="match status" value="1"/>
</dbReference>
<evidence type="ECO:0000313" key="10">
    <source>
        <dbReference type="EMBL" id="GAT64695.1"/>
    </source>
</evidence>
<dbReference type="InterPro" id="IPR001851">
    <property type="entry name" value="ABC_transp_permease"/>
</dbReference>
<dbReference type="Proteomes" id="UP000077701">
    <property type="component" value="Unassembled WGS sequence"/>
</dbReference>
<feature type="transmembrane region" description="Helical" evidence="9">
    <location>
        <begin position="57"/>
        <end position="80"/>
    </location>
</feature>
<feature type="transmembrane region" description="Helical" evidence="9">
    <location>
        <begin position="270"/>
        <end position="290"/>
    </location>
</feature>
<feature type="transmembrane region" description="Helical" evidence="9">
    <location>
        <begin position="140"/>
        <end position="157"/>
    </location>
</feature>
<dbReference type="STRING" id="161355.PS9374_00326"/>
<keyword evidence="3" id="KW-1003">Cell membrane</keyword>
<dbReference type="GO" id="GO:0005886">
    <property type="term" value="C:plasma membrane"/>
    <property type="evidence" value="ECO:0007669"/>
    <property type="project" value="UniProtKB-SubCell"/>
</dbReference>
<evidence type="ECO:0000256" key="7">
    <source>
        <dbReference type="ARBA" id="ARBA00023136"/>
    </source>
</evidence>
<keyword evidence="11" id="KW-1185">Reference proteome</keyword>
<keyword evidence="6 9" id="KW-1133">Transmembrane helix</keyword>
<evidence type="ECO:0000256" key="4">
    <source>
        <dbReference type="ARBA" id="ARBA00022692"/>
    </source>
</evidence>